<dbReference type="Proteomes" id="UP000241960">
    <property type="component" value="Unassembled WGS sequence"/>
</dbReference>
<gene>
    <name evidence="4" type="ORF">BU058_13025</name>
</gene>
<sequence length="304" mass="33856">MKYVTVYHYDAFTLKPNKGNPAGLVLNGDELSNNEMQEIAYKVGFNETAFLVRSDIADFRICYFTPGQEMNLCGHATIAMIYALKTMNLLMEKRHVTIETKVGILDIKVDLSEDNKVVITMKQAAPQFETFKGSKKDLANAIGINEDDLESNFPILYGSTGAWTLLVPVNNLEAFKTMKPNNSLFPTILNERSKASIHPFCFETYDSDADMHARHFSSPFSGTIEDAVTGTASGIMGVYFAKYKKGTDRDSLKLIVEQGHEINKDGRVLVNVSPNECSYDVEIAGNAVYVNKFDVLLEVNEISN</sequence>
<protein>
    <submittedName>
        <fullName evidence="4">PhzF family phenazine biosynthesis protein</fullName>
    </submittedName>
</protein>
<dbReference type="PANTHER" id="PTHR13774:SF17">
    <property type="entry name" value="PHENAZINE BIOSYNTHESIS-LIKE DOMAIN-CONTAINING PROTEIN"/>
    <property type="match status" value="1"/>
</dbReference>
<comment type="similarity">
    <text evidence="1">Belongs to the PhzF family.</text>
</comment>
<dbReference type="PANTHER" id="PTHR13774">
    <property type="entry name" value="PHENAZINE BIOSYNTHESIS PROTEIN"/>
    <property type="match status" value="1"/>
</dbReference>
<dbReference type="NCBIfam" id="TIGR00654">
    <property type="entry name" value="PhzF_family"/>
    <property type="match status" value="1"/>
</dbReference>
<reference evidence="4 5" key="1">
    <citation type="journal article" date="2016" name="Front. Microbiol.">
        <title>Comprehensive Phylogenetic Analysis of Bovine Non-aureus Staphylococci Species Based on Whole-Genome Sequencing.</title>
        <authorList>
            <person name="Naushad S."/>
            <person name="Barkema H.W."/>
            <person name="Luby C."/>
            <person name="Condas L.A."/>
            <person name="Nobrega D.B."/>
            <person name="Carson D.A."/>
            <person name="De Buck J."/>
        </authorList>
    </citation>
    <scope>NUCLEOTIDE SEQUENCE [LARGE SCALE GENOMIC DNA]</scope>
    <source>
        <strain evidence="4 5">SNUC 1231</strain>
    </source>
</reference>
<dbReference type="AlphaFoldDB" id="A0A9Q6MTL6"/>
<evidence type="ECO:0000256" key="2">
    <source>
        <dbReference type="ARBA" id="ARBA00023235"/>
    </source>
</evidence>
<organism evidence="4 5">
    <name type="scientific">Staphylococcus succinus</name>
    <dbReference type="NCBI Taxonomy" id="61015"/>
    <lineage>
        <taxon>Bacteria</taxon>
        <taxon>Bacillati</taxon>
        <taxon>Bacillota</taxon>
        <taxon>Bacilli</taxon>
        <taxon>Bacillales</taxon>
        <taxon>Staphylococcaceae</taxon>
        <taxon>Staphylococcus</taxon>
    </lineage>
</organism>
<proteinExistence type="inferred from homology"/>
<accession>A0A9Q6MTL6</accession>
<keyword evidence="2" id="KW-0413">Isomerase</keyword>
<dbReference type="SUPFAM" id="SSF54506">
    <property type="entry name" value="Diaminopimelate epimerase-like"/>
    <property type="match status" value="1"/>
</dbReference>
<evidence type="ECO:0000313" key="5">
    <source>
        <dbReference type="Proteomes" id="UP000241960"/>
    </source>
</evidence>
<dbReference type="GO" id="GO:0005737">
    <property type="term" value="C:cytoplasm"/>
    <property type="evidence" value="ECO:0007669"/>
    <property type="project" value="TreeGrafter"/>
</dbReference>
<dbReference type="PIRSF" id="PIRSF016184">
    <property type="entry name" value="PhzC_PhzF"/>
    <property type="match status" value="1"/>
</dbReference>
<evidence type="ECO:0000256" key="1">
    <source>
        <dbReference type="ARBA" id="ARBA00008270"/>
    </source>
</evidence>
<evidence type="ECO:0000256" key="3">
    <source>
        <dbReference type="PIRSR" id="PIRSR016184-1"/>
    </source>
</evidence>
<comment type="caution">
    <text evidence="4">The sequence shown here is derived from an EMBL/GenBank/DDBJ whole genome shotgun (WGS) entry which is preliminary data.</text>
</comment>
<dbReference type="InterPro" id="IPR003719">
    <property type="entry name" value="Phenazine_PhzF-like"/>
</dbReference>
<dbReference type="GO" id="GO:0016853">
    <property type="term" value="F:isomerase activity"/>
    <property type="evidence" value="ECO:0007669"/>
    <property type="project" value="UniProtKB-KW"/>
</dbReference>
<name>A0A9Q6MTL6_9STAP</name>
<evidence type="ECO:0000313" key="4">
    <source>
        <dbReference type="EMBL" id="PTI73603.1"/>
    </source>
</evidence>
<dbReference type="EMBL" id="PZFQ01000071">
    <property type="protein sequence ID" value="PTI73603.1"/>
    <property type="molecule type" value="Genomic_DNA"/>
</dbReference>
<dbReference type="Pfam" id="PF02567">
    <property type="entry name" value="PhzC-PhzF"/>
    <property type="match status" value="1"/>
</dbReference>
<dbReference type="Gene3D" id="3.10.310.10">
    <property type="entry name" value="Diaminopimelate Epimerase, Chain A, domain 1"/>
    <property type="match status" value="2"/>
</dbReference>
<dbReference type="RefSeq" id="WP_073504151.1">
    <property type="nucleotide sequence ID" value="NZ_CP018199.1"/>
</dbReference>
<feature type="active site" evidence="3">
    <location>
        <position position="47"/>
    </location>
</feature>